<dbReference type="InterPro" id="IPR002220">
    <property type="entry name" value="DapA-like"/>
</dbReference>
<comment type="similarity">
    <text evidence="1 3">Belongs to the DapA family.</text>
</comment>
<evidence type="ECO:0000313" key="5">
    <source>
        <dbReference type="Proteomes" id="UP001267003"/>
    </source>
</evidence>
<dbReference type="AlphaFoldDB" id="A0AAW8VVM8"/>
<accession>A0AAW8VVM8</accession>
<dbReference type="CDD" id="cd00408">
    <property type="entry name" value="DHDPS-like"/>
    <property type="match status" value="1"/>
</dbReference>
<comment type="caution">
    <text evidence="4">The sequence shown here is derived from an EMBL/GenBank/DDBJ whole genome shotgun (WGS) entry which is preliminary data.</text>
</comment>
<name>A0AAW8VVM8_LACPE</name>
<dbReference type="SMART" id="SM01130">
    <property type="entry name" value="DHDPS"/>
    <property type="match status" value="1"/>
</dbReference>
<dbReference type="PROSITE" id="PS00666">
    <property type="entry name" value="DHDPS_2"/>
    <property type="match status" value="1"/>
</dbReference>
<dbReference type="RefSeq" id="WP_216780369.1">
    <property type="nucleotide sequence ID" value="NZ_JAGXBR010000008.1"/>
</dbReference>
<evidence type="ECO:0000256" key="1">
    <source>
        <dbReference type="ARBA" id="ARBA00007592"/>
    </source>
</evidence>
<dbReference type="GO" id="GO:0008840">
    <property type="term" value="F:4-hydroxy-tetrahydrodipicolinate synthase activity"/>
    <property type="evidence" value="ECO:0007669"/>
    <property type="project" value="TreeGrafter"/>
</dbReference>
<protein>
    <submittedName>
        <fullName evidence="4">Dihydrodipicolinate synthase family protein</fullName>
    </submittedName>
</protein>
<reference evidence="4" key="1">
    <citation type="submission" date="2023-08" db="EMBL/GenBank/DDBJ databases">
        <authorList>
            <person name="Page C.A."/>
            <person name="Perez-Diaz I.M."/>
        </authorList>
    </citation>
    <scope>NUCLEOTIDE SEQUENCE</scope>
    <source>
        <strain evidence="4">7.8.46</strain>
    </source>
</reference>
<dbReference type="Pfam" id="PF00701">
    <property type="entry name" value="DHDPS"/>
    <property type="match status" value="1"/>
</dbReference>
<dbReference type="Proteomes" id="UP001267003">
    <property type="component" value="Unassembled WGS sequence"/>
</dbReference>
<evidence type="ECO:0000256" key="2">
    <source>
        <dbReference type="ARBA" id="ARBA00023239"/>
    </source>
</evidence>
<gene>
    <name evidence="4" type="ORF">RI536_06485</name>
</gene>
<proteinExistence type="inferred from homology"/>
<dbReference type="PIRSF" id="PIRSF001365">
    <property type="entry name" value="DHDPS"/>
    <property type="match status" value="1"/>
</dbReference>
<dbReference type="InterPro" id="IPR020625">
    <property type="entry name" value="Schiff_base-form_aldolases_AS"/>
</dbReference>
<dbReference type="PANTHER" id="PTHR12128:SF66">
    <property type="entry name" value="4-HYDROXY-2-OXOGLUTARATE ALDOLASE, MITOCHONDRIAL"/>
    <property type="match status" value="1"/>
</dbReference>
<dbReference type="GO" id="GO:0044281">
    <property type="term" value="P:small molecule metabolic process"/>
    <property type="evidence" value="ECO:0007669"/>
    <property type="project" value="UniProtKB-ARBA"/>
</dbReference>
<sequence>MKVSGIIAAMVTPLTDTGEISLERTKALLDKLLKSQISGVFILGTNGEAYMFDESEKLKFAKFVIDYVGHRINVYVGTGLNSTGKTIAFSQKIAALHPDALSVITPFFVPPTQDELIHHYTEIANNVDIPILIYNIPGKTGVNVAPDTVAELSKNNNIIGIKDSSGKLDNMQAYLDKRSRSDFAVLAGSDSKILELLKLGGDGAIAATANVLSDNDANIFKYYQAGNLTAAAKCQAAIEPLRLILHGATTPGALKVAIKICGIDVGPACAPCLPPSAEQQQAISAVITDYKNKTII</sequence>
<evidence type="ECO:0000256" key="3">
    <source>
        <dbReference type="PIRNR" id="PIRNR001365"/>
    </source>
</evidence>
<dbReference type="PANTHER" id="PTHR12128">
    <property type="entry name" value="DIHYDRODIPICOLINATE SYNTHASE"/>
    <property type="match status" value="1"/>
</dbReference>
<evidence type="ECO:0000313" key="4">
    <source>
        <dbReference type="EMBL" id="MDT6989749.1"/>
    </source>
</evidence>
<organism evidence="4 5">
    <name type="scientific">Lactiplantibacillus pentosus</name>
    <name type="common">Lactobacillus pentosus</name>
    <dbReference type="NCBI Taxonomy" id="1589"/>
    <lineage>
        <taxon>Bacteria</taxon>
        <taxon>Bacillati</taxon>
        <taxon>Bacillota</taxon>
        <taxon>Bacilli</taxon>
        <taxon>Lactobacillales</taxon>
        <taxon>Lactobacillaceae</taxon>
        <taxon>Lactiplantibacillus</taxon>
    </lineage>
</organism>
<keyword evidence="2 3" id="KW-0456">Lyase</keyword>
<dbReference type="EMBL" id="JAVLAQ010000001">
    <property type="protein sequence ID" value="MDT6989749.1"/>
    <property type="molecule type" value="Genomic_DNA"/>
</dbReference>